<dbReference type="AlphaFoldDB" id="A0A0D2CHC8"/>
<feature type="compositionally biased region" description="Basic and acidic residues" evidence="2">
    <location>
        <begin position="1"/>
        <end position="18"/>
    </location>
</feature>
<evidence type="ECO:0000313" key="5">
    <source>
        <dbReference type="Proteomes" id="UP000054466"/>
    </source>
</evidence>
<dbReference type="GeneID" id="27350403"/>
<dbReference type="RefSeq" id="XP_016243185.1">
    <property type="nucleotide sequence ID" value="XM_016398623.1"/>
</dbReference>
<evidence type="ECO:0000256" key="1">
    <source>
        <dbReference type="ARBA" id="ARBA00022801"/>
    </source>
</evidence>
<feature type="region of interest" description="Disordered" evidence="2">
    <location>
        <begin position="83"/>
        <end position="104"/>
    </location>
</feature>
<dbReference type="Pfam" id="PF07859">
    <property type="entry name" value="Abhydrolase_3"/>
    <property type="match status" value="1"/>
</dbReference>
<dbReference type="SUPFAM" id="SSF53474">
    <property type="entry name" value="alpha/beta-Hydrolases"/>
    <property type="match status" value="1"/>
</dbReference>
<gene>
    <name evidence="4" type="ORF">PV07_11209</name>
</gene>
<name>A0A0D2CHC8_9EURO</name>
<dbReference type="InterPro" id="IPR029058">
    <property type="entry name" value="AB_hydrolase_fold"/>
</dbReference>
<dbReference type="Gene3D" id="3.40.50.1820">
    <property type="entry name" value="alpha/beta hydrolase"/>
    <property type="match status" value="1"/>
</dbReference>
<evidence type="ECO:0000313" key="4">
    <source>
        <dbReference type="EMBL" id="KIW22969.1"/>
    </source>
</evidence>
<dbReference type="Proteomes" id="UP000054466">
    <property type="component" value="Unassembled WGS sequence"/>
</dbReference>
<evidence type="ECO:0000259" key="3">
    <source>
        <dbReference type="Pfam" id="PF07859"/>
    </source>
</evidence>
<dbReference type="InterPro" id="IPR013094">
    <property type="entry name" value="AB_hydrolase_3"/>
</dbReference>
<keyword evidence="5" id="KW-1185">Reference proteome</keyword>
<feature type="compositionally biased region" description="Low complexity" evidence="2">
    <location>
        <begin position="23"/>
        <end position="37"/>
    </location>
</feature>
<dbReference type="EMBL" id="KN847046">
    <property type="protein sequence ID" value="KIW22969.1"/>
    <property type="molecule type" value="Genomic_DNA"/>
</dbReference>
<dbReference type="GO" id="GO:0016787">
    <property type="term" value="F:hydrolase activity"/>
    <property type="evidence" value="ECO:0007669"/>
    <property type="project" value="UniProtKB-KW"/>
</dbReference>
<feature type="region of interest" description="Disordered" evidence="2">
    <location>
        <begin position="382"/>
        <end position="402"/>
    </location>
</feature>
<feature type="domain" description="Alpha/beta hydrolase fold-3" evidence="3">
    <location>
        <begin position="230"/>
        <end position="473"/>
    </location>
</feature>
<protein>
    <recommendedName>
        <fullName evidence="3">Alpha/beta hydrolase fold-3 domain-containing protein</fullName>
    </recommendedName>
</protein>
<feature type="region of interest" description="Disordered" evidence="2">
    <location>
        <begin position="127"/>
        <end position="148"/>
    </location>
</feature>
<keyword evidence="1" id="KW-0378">Hydrolase</keyword>
<dbReference type="InterPro" id="IPR050300">
    <property type="entry name" value="GDXG_lipolytic_enzyme"/>
</dbReference>
<sequence length="509" mass="55170">MLQARDRPPVEEAIHSLPHDASTVTTPPTTTTATTTASNRPRHHHDGQPRAPVPHGVEITTRADLSLLYRVLRAVIKPLRPRLVRPRDPAQPAGSPRLSPPKKRNVEIAETRCEGVWMYRVRATGGKGKGGVERAGGPRGDGMSAAGGGGFGNLASGVVSDGSTGHHGQAVNPRGCGRRHRVYYFCGGGFQTPPAPEHWRFLALLTQDLANRRLHPPAAENSPRADILRRDMDIELVLVSYPLAPNSPARESLRVLKQWLTKVLDEAVENGDTLSLMGDSSGGNVVLSLGFWAVQNYALTPQQQQQQQQQVSPRADPSLADDGTMRPPNGTPRTSPRFPLTSLISISAPTDLTNSNPQIREADKLDCVLTAALTREVAEVWTGNRNSDGNGHGPKNQDPSSYGAIPLADSSVSPLRNPEAAFHALKDRQVNVHGVLGTHDVLAPDGIEFMRKCQRLGVTGKWLVWEGQMHCFPLAGGGGVIGIREGREGRGFVVDLLRRDCEREGQMMY</sequence>
<dbReference type="HOGENOM" id="CLU_012494_13_4_1"/>
<dbReference type="OrthoDB" id="2152029at2759"/>
<dbReference type="VEuPathDB" id="FungiDB:PV07_11209"/>
<feature type="region of interest" description="Disordered" evidence="2">
    <location>
        <begin position="1"/>
        <end position="55"/>
    </location>
</feature>
<organism evidence="4 5">
    <name type="scientific">Cladophialophora immunda</name>
    <dbReference type="NCBI Taxonomy" id="569365"/>
    <lineage>
        <taxon>Eukaryota</taxon>
        <taxon>Fungi</taxon>
        <taxon>Dikarya</taxon>
        <taxon>Ascomycota</taxon>
        <taxon>Pezizomycotina</taxon>
        <taxon>Eurotiomycetes</taxon>
        <taxon>Chaetothyriomycetidae</taxon>
        <taxon>Chaetothyriales</taxon>
        <taxon>Herpotrichiellaceae</taxon>
        <taxon>Cladophialophora</taxon>
    </lineage>
</organism>
<feature type="region of interest" description="Disordered" evidence="2">
    <location>
        <begin position="303"/>
        <end position="340"/>
    </location>
</feature>
<accession>A0A0D2CHC8</accession>
<dbReference type="STRING" id="569365.A0A0D2CHC8"/>
<reference evidence="4 5" key="1">
    <citation type="submission" date="2015-01" db="EMBL/GenBank/DDBJ databases">
        <title>The Genome Sequence of Cladophialophora immunda CBS83496.</title>
        <authorList>
            <consortium name="The Broad Institute Genomics Platform"/>
            <person name="Cuomo C."/>
            <person name="de Hoog S."/>
            <person name="Gorbushina A."/>
            <person name="Stielow B."/>
            <person name="Teixiera M."/>
            <person name="Abouelleil A."/>
            <person name="Chapman S.B."/>
            <person name="Priest M."/>
            <person name="Young S.K."/>
            <person name="Wortman J."/>
            <person name="Nusbaum C."/>
            <person name="Birren B."/>
        </authorList>
    </citation>
    <scope>NUCLEOTIDE SEQUENCE [LARGE SCALE GENOMIC DNA]</scope>
    <source>
        <strain evidence="4 5">CBS 83496</strain>
    </source>
</reference>
<dbReference type="PANTHER" id="PTHR48081:SF8">
    <property type="entry name" value="ALPHA_BETA HYDROLASE FOLD-3 DOMAIN-CONTAINING PROTEIN-RELATED"/>
    <property type="match status" value="1"/>
</dbReference>
<evidence type="ECO:0000256" key="2">
    <source>
        <dbReference type="SAM" id="MobiDB-lite"/>
    </source>
</evidence>
<proteinExistence type="predicted"/>
<dbReference type="PANTHER" id="PTHR48081">
    <property type="entry name" value="AB HYDROLASE SUPERFAMILY PROTEIN C4A8.06C"/>
    <property type="match status" value="1"/>
</dbReference>